<sequence length="426" mass="45422">MGILRSFNIGVTGLNAVGQGMGVIGDNIANAGTNGFKSSRAEFQDVLATSLKGIDGGDQFGAGVKLAHIKSLMSQGDVARTDNITDLSMNGDGFFRVKAPFGPGYTRDGSFHFNKTGELVNSDGFQVIGFKANADGRITTKEGPVKLGSTTIPAHATEKLSLNMNLDSRVEVKEFNIEDPDASSNFSNTITVFDNVGTARLVTLYYNKTDNNNWTYRGVVDGADAEGGEAGKFVEMAQGSLIFNNKGQLQEEVEGNNAFNFNKGAAPAQRIQFNFGESIAEGGEGIDASTQYGSNSAIARHNQDGFSAATLASMSFNDEGILTAVYDNGESRDISQIAVAKFENNEGLFKIGKNLFKESRNSGQAAMGKPGESGRGEVLSKSIELSNVDIANEFVGLMTAQRNFQANAKTLTTADQMLQEVLNIKR</sequence>
<feature type="domain" description="Flagellar hook protein FlgE/F/G-like D1" evidence="8">
    <location>
        <begin position="89"/>
        <end position="157"/>
    </location>
</feature>
<dbReference type="InterPro" id="IPR037925">
    <property type="entry name" value="FlgE/F/G-like"/>
</dbReference>
<keyword evidence="9" id="KW-0966">Cell projection</keyword>
<gene>
    <name evidence="9" type="ORF">A9Q84_07545</name>
</gene>
<dbReference type="Pfam" id="PF07559">
    <property type="entry name" value="FlgE_D2"/>
    <property type="match status" value="1"/>
</dbReference>
<dbReference type="InterPro" id="IPR020013">
    <property type="entry name" value="Flagellar_FlgE/F/G"/>
</dbReference>
<evidence type="ECO:0000259" key="7">
    <source>
        <dbReference type="Pfam" id="PF07559"/>
    </source>
</evidence>
<dbReference type="InterPro" id="IPR011491">
    <property type="entry name" value="FlgE_D2"/>
</dbReference>
<comment type="function">
    <text evidence="5">A flexible structure which links the flagellar filament to the drive apparatus in the basal body.</text>
</comment>
<dbReference type="Proteomes" id="UP000196531">
    <property type="component" value="Unassembled WGS sequence"/>
</dbReference>
<evidence type="ECO:0000256" key="3">
    <source>
        <dbReference type="ARBA" id="ARBA00019015"/>
    </source>
</evidence>
<evidence type="ECO:0000313" key="9">
    <source>
        <dbReference type="EMBL" id="OUR96203.1"/>
    </source>
</evidence>
<evidence type="ECO:0000313" key="10">
    <source>
        <dbReference type="Proteomes" id="UP000196531"/>
    </source>
</evidence>
<dbReference type="Pfam" id="PF22692">
    <property type="entry name" value="LlgE_F_G_D1"/>
    <property type="match status" value="1"/>
</dbReference>
<comment type="subcellular location">
    <subcellularLocation>
        <location evidence="1 5">Bacterial flagellum basal body</location>
    </subcellularLocation>
</comment>
<feature type="domain" description="Flagellar basal-body/hook protein C-terminal" evidence="6">
    <location>
        <begin position="381"/>
        <end position="424"/>
    </location>
</feature>
<keyword evidence="4 5" id="KW-0975">Bacterial flagellum</keyword>
<evidence type="ECO:0000259" key="6">
    <source>
        <dbReference type="Pfam" id="PF06429"/>
    </source>
</evidence>
<keyword evidence="9" id="KW-0969">Cilium</keyword>
<dbReference type="NCBIfam" id="TIGR03506">
    <property type="entry name" value="FlgEFG_subfam"/>
    <property type="match status" value="1"/>
</dbReference>
<evidence type="ECO:0000259" key="8">
    <source>
        <dbReference type="Pfam" id="PF22692"/>
    </source>
</evidence>
<dbReference type="EMBL" id="MAAO01000006">
    <property type="protein sequence ID" value="OUR96203.1"/>
    <property type="molecule type" value="Genomic_DNA"/>
</dbReference>
<dbReference type="GO" id="GO:0071978">
    <property type="term" value="P:bacterial-type flagellum-dependent swarming motility"/>
    <property type="evidence" value="ECO:0007669"/>
    <property type="project" value="TreeGrafter"/>
</dbReference>
<comment type="caution">
    <text evidence="9">The sequence shown here is derived from an EMBL/GenBank/DDBJ whole genome shotgun (WGS) entry which is preliminary data.</text>
</comment>
<comment type="similarity">
    <text evidence="2 5">Belongs to the flagella basal body rod proteins family.</text>
</comment>
<dbReference type="GO" id="GO:0009424">
    <property type="term" value="C:bacterial-type flagellum hook"/>
    <property type="evidence" value="ECO:0007669"/>
    <property type="project" value="TreeGrafter"/>
</dbReference>
<evidence type="ECO:0000256" key="5">
    <source>
        <dbReference type="RuleBase" id="RU362116"/>
    </source>
</evidence>
<reference evidence="10" key="1">
    <citation type="journal article" date="2017" name="Proc. Natl. Acad. Sci. U.S.A.">
        <title>Simulation of Deepwater Horizon oil plume reveals substrate specialization within a complex community of hydrocarbon-degraders.</title>
        <authorList>
            <person name="Hu P."/>
            <person name="Dubinsky E.A."/>
            <person name="Probst A.J."/>
            <person name="Wang J."/>
            <person name="Sieber C.M.K."/>
            <person name="Tom L.M."/>
            <person name="Gardinali P."/>
            <person name="Banfield J.F."/>
            <person name="Atlas R.M."/>
            <person name="Andersen G.L."/>
        </authorList>
    </citation>
    <scope>NUCLEOTIDE SEQUENCE [LARGE SCALE GENOMIC DNA]</scope>
</reference>
<name>A0A1Y5F5N8_9BACT</name>
<proteinExistence type="inferred from homology"/>
<dbReference type="GO" id="GO:0009425">
    <property type="term" value="C:bacterial-type flagellum basal body"/>
    <property type="evidence" value="ECO:0007669"/>
    <property type="project" value="UniProtKB-SubCell"/>
</dbReference>
<feature type="domain" description="Flagellar hook protein FlgE D2" evidence="7">
    <location>
        <begin position="165"/>
        <end position="306"/>
    </location>
</feature>
<dbReference type="AlphaFoldDB" id="A0A1Y5F5N8"/>
<dbReference type="InterPro" id="IPR053967">
    <property type="entry name" value="LlgE_F_G-like_D1"/>
</dbReference>
<dbReference type="GO" id="GO:0005829">
    <property type="term" value="C:cytosol"/>
    <property type="evidence" value="ECO:0007669"/>
    <property type="project" value="TreeGrafter"/>
</dbReference>
<accession>A0A1Y5F5N8</accession>
<dbReference type="Gene3D" id="2.60.98.20">
    <property type="entry name" value="Flagellar hook protein FlgE"/>
    <property type="match status" value="1"/>
</dbReference>
<protein>
    <recommendedName>
        <fullName evidence="3 5">Flagellar hook protein FlgE</fullName>
    </recommendedName>
</protein>
<keyword evidence="9" id="KW-0282">Flagellum</keyword>
<dbReference type="PANTHER" id="PTHR30435">
    <property type="entry name" value="FLAGELLAR PROTEIN"/>
    <property type="match status" value="1"/>
</dbReference>
<dbReference type="SUPFAM" id="SSF117143">
    <property type="entry name" value="Flagellar hook protein flgE"/>
    <property type="match status" value="1"/>
</dbReference>
<dbReference type="InterPro" id="IPR037058">
    <property type="entry name" value="Falgellar_hook_FlgE_sf"/>
</dbReference>
<organism evidence="9 10">
    <name type="scientific">Halobacteriovorax marinus</name>
    <dbReference type="NCBI Taxonomy" id="97084"/>
    <lineage>
        <taxon>Bacteria</taxon>
        <taxon>Pseudomonadati</taxon>
        <taxon>Bdellovibrionota</taxon>
        <taxon>Bacteriovoracia</taxon>
        <taxon>Bacteriovoracales</taxon>
        <taxon>Halobacteriovoraceae</taxon>
        <taxon>Halobacteriovorax</taxon>
    </lineage>
</organism>
<dbReference type="Pfam" id="PF06429">
    <property type="entry name" value="Flg_bbr_C"/>
    <property type="match status" value="1"/>
</dbReference>
<dbReference type="PANTHER" id="PTHR30435:SF1">
    <property type="entry name" value="FLAGELLAR HOOK PROTEIN FLGE"/>
    <property type="match status" value="1"/>
</dbReference>
<evidence type="ECO:0000256" key="2">
    <source>
        <dbReference type="ARBA" id="ARBA00009677"/>
    </source>
</evidence>
<evidence type="ECO:0000256" key="1">
    <source>
        <dbReference type="ARBA" id="ARBA00004117"/>
    </source>
</evidence>
<dbReference type="InterPro" id="IPR010930">
    <property type="entry name" value="Flg_bb/hook_C_dom"/>
</dbReference>
<evidence type="ECO:0000256" key="4">
    <source>
        <dbReference type="ARBA" id="ARBA00023143"/>
    </source>
</evidence>